<proteinExistence type="predicted"/>
<organism evidence="2 3">
    <name type="scientific">Microlunatus ginsengisoli</name>
    <dbReference type="NCBI Taxonomy" id="363863"/>
    <lineage>
        <taxon>Bacteria</taxon>
        <taxon>Bacillati</taxon>
        <taxon>Actinomycetota</taxon>
        <taxon>Actinomycetes</taxon>
        <taxon>Propionibacteriales</taxon>
        <taxon>Propionibacteriaceae</taxon>
        <taxon>Microlunatus</taxon>
    </lineage>
</organism>
<dbReference type="EMBL" id="BAABAB010000014">
    <property type="protein sequence ID" value="GAA3617174.1"/>
    <property type="molecule type" value="Genomic_DNA"/>
</dbReference>
<dbReference type="Pfam" id="PF18614">
    <property type="entry name" value="RNase_II_C_S1"/>
    <property type="match status" value="1"/>
</dbReference>
<reference evidence="3" key="1">
    <citation type="journal article" date="2019" name="Int. J. Syst. Evol. Microbiol.">
        <title>The Global Catalogue of Microorganisms (GCM) 10K type strain sequencing project: providing services to taxonomists for standard genome sequencing and annotation.</title>
        <authorList>
            <consortium name="The Broad Institute Genomics Platform"/>
            <consortium name="The Broad Institute Genome Sequencing Center for Infectious Disease"/>
            <person name="Wu L."/>
            <person name="Ma J."/>
        </authorList>
    </citation>
    <scope>NUCLEOTIDE SEQUENCE [LARGE SCALE GENOMIC DNA]</scope>
    <source>
        <strain evidence="3">JCM 16929</strain>
    </source>
</reference>
<protein>
    <submittedName>
        <fullName evidence="2">RNB domain-containing ribonuclease</fullName>
    </submittedName>
</protein>
<gene>
    <name evidence="2" type="ORF">GCM10022236_19100</name>
</gene>
<name>A0ABP6ZQK5_9ACTN</name>
<comment type="caution">
    <text evidence="2">The sequence shown here is derived from an EMBL/GenBank/DDBJ whole genome shotgun (WGS) entry which is preliminary data.</text>
</comment>
<dbReference type="SUPFAM" id="SSF50249">
    <property type="entry name" value="Nucleic acid-binding proteins"/>
    <property type="match status" value="1"/>
</dbReference>
<dbReference type="Proteomes" id="UP001501490">
    <property type="component" value="Unassembled WGS sequence"/>
</dbReference>
<evidence type="ECO:0000313" key="2">
    <source>
        <dbReference type="EMBL" id="GAA3617174.1"/>
    </source>
</evidence>
<dbReference type="PANTHER" id="PTHR23355">
    <property type="entry name" value="RIBONUCLEASE"/>
    <property type="match status" value="1"/>
</dbReference>
<dbReference type="SMART" id="SM00955">
    <property type="entry name" value="RNB"/>
    <property type="match status" value="1"/>
</dbReference>
<dbReference type="InterPro" id="IPR001900">
    <property type="entry name" value="RNase_II/R"/>
</dbReference>
<dbReference type="InterPro" id="IPR050180">
    <property type="entry name" value="RNR_Ribonuclease"/>
</dbReference>
<keyword evidence="3" id="KW-1185">Reference proteome</keyword>
<dbReference type="PANTHER" id="PTHR23355:SF42">
    <property type="entry name" value="RIBONUCLEASE II, CHLOROPLASTIC_MITOCHONDRIAL"/>
    <property type="match status" value="1"/>
</dbReference>
<dbReference type="InterPro" id="IPR040596">
    <property type="entry name" value="RNase_II_C_S1"/>
</dbReference>
<dbReference type="RefSeq" id="WP_344803800.1">
    <property type="nucleotide sequence ID" value="NZ_BAABAB010000014.1"/>
</dbReference>
<accession>A0ABP6ZQK5</accession>
<sequence>MPARKVAVEDVPEGMAAALAALRVRLGIPDDFPSEVLAAAAQAAPALPELDRTDLDLLTVDPEGSRDLDQALHIARHGDGYLISYAIADVAAFVPAGGPVDAEARRRGVTLYAPDRRTPLHPPALSEGAASLLPDQIRPALLWTLTVDAAGGLQATDVRRARVRSRAQLSYDQAQAEIDGGRPRETLALLAEVGPLRERQERDRGGVSLNLPEQEIRTGSGGWSLAYRSSLPVEGWNAQISLLTGMAAARLMLDAKIGIVRSVPPADGGSLRRLRSVAGGLHIRWAAEVSYPEFVRGLDASRPADAAMLDACTALFRGAGYQAFDGVVPDHPEHAALAAPYAHVTAPLRRRVDRYAGEICLALCAGAAVPDWVRSALSGLPAEMQAAERAAKAYERAIVDLMEVFVLRDRAGETFTGTVVDVDSDGRRGTVVLKDPAVEAQAVGTDLPLGREVRLRVASADVERGAVTFELV</sequence>
<evidence type="ECO:0000313" key="3">
    <source>
        <dbReference type="Proteomes" id="UP001501490"/>
    </source>
</evidence>
<feature type="domain" description="RNB" evidence="1">
    <location>
        <begin position="49"/>
        <end position="366"/>
    </location>
</feature>
<dbReference type="Pfam" id="PF00773">
    <property type="entry name" value="RNB"/>
    <property type="match status" value="1"/>
</dbReference>
<evidence type="ECO:0000259" key="1">
    <source>
        <dbReference type="SMART" id="SM00955"/>
    </source>
</evidence>
<dbReference type="InterPro" id="IPR012340">
    <property type="entry name" value="NA-bd_OB-fold"/>
</dbReference>